<keyword evidence="1" id="KW-0732">Signal</keyword>
<evidence type="ECO:0000313" key="2">
    <source>
        <dbReference type="EMBL" id="KAJ8972712.1"/>
    </source>
</evidence>
<evidence type="ECO:0000256" key="1">
    <source>
        <dbReference type="SAM" id="SignalP"/>
    </source>
</evidence>
<protein>
    <submittedName>
        <fullName evidence="2">Uncharacterized protein</fullName>
    </submittedName>
</protein>
<dbReference type="Proteomes" id="UP001162164">
    <property type="component" value="Unassembled WGS sequence"/>
</dbReference>
<accession>A0ABQ9J4D9</accession>
<comment type="caution">
    <text evidence="2">The sequence shown here is derived from an EMBL/GenBank/DDBJ whole genome shotgun (WGS) entry which is preliminary data.</text>
</comment>
<evidence type="ECO:0000313" key="3">
    <source>
        <dbReference type="Proteomes" id="UP001162164"/>
    </source>
</evidence>
<reference evidence="2" key="1">
    <citation type="journal article" date="2023" name="Insect Mol. Biol.">
        <title>Genome sequencing provides insights into the evolution of gene families encoding plant cell wall-degrading enzymes in longhorned beetles.</title>
        <authorList>
            <person name="Shin N.R."/>
            <person name="Okamura Y."/>
            <person name="Kirsch R."/>
            <person name="Pauchet Y."/>
        </authorList>
    </citation>
    <scope>NUCLEOTIDE SEQUENCE</scope>
    <source>
        <strain evidence="2">MMC_N1</strain>
    </source>
</reference>
<feature type="signal peptide" evidence="1">
    <location>
        <begin position="1"/>
        <end position="19"/>
    </location>
</feature>
<proteinExistence type="predicted"/>
<name>A0ABQ9J4D9_9CUCU</name>
<gene>
    <name evidence="2" type="ORF">NQ317_014746</name>
</gene>
<keyword evidence="3" id="KW-1185">Reference proteome</keyword>
<sequence length="87" mass="8580">MLPIVGLVLLAAQVSQNWALPSGFYKEPIILAVEDYGGGSGGFLGHSGGDVFGGYGGKHIGGIGGGSLGGGYGGSLGGSHIGELWFE</sequence>
<dbReference type="EMBL" id="JAPWTJ010001310">
    <property type="protein sequence ID" value="KAJ8972712.1"/>
    <property type="molecule type" value="Genomic_DNA"/>
</dbReference>
<organism evidence="2 3">
    <name type="scientific">Molorchus minor</name>
    <dbReference type="NCBI Taxonomy" id="1323400"/>
    <lineage>
        <taxon>Eukaryota</taxon>
        <taxon>Metazoa</taxon>
        <taxon>Ecdysozoa</taxon>
        <taxon>Arthropoda</taxon>
        <taxon>Hexapoda</taxon>
        <taxon>Insecta</taxon>
        <taxon>Pterygota</taxon>
        <taxon>Neoptera</taxon>
        <taxon>Endopterygota</taxon>
        <taxon>Coleoptera</taxon>
        <taxon>Polyphaga</taxon>
        <taxon>Cucujiformia</taxon>
        <taxon>Chrysomeloidea</taxon>
        <taxon>Cerambycidae</taxon>
        <taxon>Lamiinae</taxon>
        <taxon>Monochamini</taxon>
        <taxon>Molorchus</taxon>
    </lineage>
</organism>
<feature type="chain" id="PRO_5046693454" evidence="1">
    <location>
        <begin position="20"/>
        <end position="87"/>
    </location>
</feature>